<proteinExistence type="predicted"/>
<keyword evidence="2" id="KW-1185">Reference proteome</keyword>
<gene>
    <name evidence="1" type="ORF">SARC_13352</name>
</gene>
<dbReference type="Proteomes" id="UP000054560">
    <property type="component" value="Unassembled WGS sequence"/>
</dbReference>
<reference evidence="1 2" key="1">
    <citation type="submission" date="2011-02" db="EMBL/GenBank/DDBJ databases">
        <title>The Genome Sequence of Sphaeroforma arctica JP610.</title>
        <authorList>
            <consortium name="The Broad Institute Genome Sequencing Platform"/>
            <person name="Russ C."/>
            <person name="Cuomo C."/>
            <person name="Young S.K."/>
            <person name="Zeng Q."/>
            <person name="Gargeya S."/>
            <person name="Alvarado L."/>
            <person name="Berlin A."/>
            <person name="Chapman S.B."/>
            <person name="Chen Z."/>
            <person name="Freedman E."/>
            <person name="Gellesch M."/>
            <person name="Goldberg J."/>
            <person name="Griggs A."/>
            <person name="Gujja S."/>
            <person name="Heilman E."/>
            <person name="Heiman D."/>
            <person name="Howarth C."/>
            <person name="Mehta T."/>
            <person name="Neiman D."/>
            <person name="Pearson M."/>
            <person name="Roberts A."/>
            <person name="Saif S."/>
            <person name="Shea T."/>
            <person name="Shenoy N."/>
            <person name="Sisk P."/>
            <person name="Stolte C."/>
            <person name="Sykes S."/>
            <person name="White J."/>
            <person name="Yandava C."/>
            <person name="Burger G."/>
            <person name="Gray M.W."/>
            <person name="Holland P.W.H."/>
            <person name="King N."/>
            <person name="Lang F.B.F."/>
            <person name="Roger A.J."/>
            <person name="Ruiz-Trillo I."/>
            <person name="Haas B."/>
            <person name="Nusbaum C."/>
            <person name="Birren B."/>
        </authorList>
    </citation>
    <scope>NUCLEOTIDE SEQUENCE [LARGE SCALE GENOMIC DNA]</scope>
    <source>
        <strain evidence="1 2">JP610</strain>
    </source>
</reference>
<evidence type="ECO:0000313" key="1">
    <source>
        <dbReference type="EMBL" id="KNC74090.1"/>
    </source>
</evidence>
<sequence length="118" mass="13830">ADWGASEECISALFKAAPYQLDGLEKLWHASEAENEDLPYADGHAYGEDQVSYRRQLMKPQKQLGRKALVTRQRIQRIFEYIATVPEFYVLLNSHIRKKSLVDEEYVWFPPREKQQSI</sequence>
<accession>A0A0L0FBH0</accession>
<dbReference type="EMBL" id="KQ244775">
    <property type="protein sequence ID" value="KNC74090.1"/>
    <property type="molecule type" value="Genomic_DNA"/>
</dbReference>
<dbReference type="RefSeq" id="XP_014147992.1">
    <property type="nucleotide sequence ID" value="XM_014292517.1"/>
</dbReference>
<dbReference type="AlphaFoldDB" id="A0A0L0FBH0"/>
<feature type="non-terminal residue" evidence="1">
    <location>
        <position position="1"/>
    </location>
</feature>
<organism evidence="1 2">
    <name type="scientific">Sphaeroforma arctica JP610</name>
    <dbReference type="NCBI Taxonomy" id="667725"/>
    <lineage>
        <taxon>Eukaryota</taxon>
        <taxon>Ichthyosporea</taxon>
        <taxon>Ichthyophonida</taxon>
        <taxon>Sphaeroforma</taxon>
    </lineage>
</organism>
<name>A0A0L0FBH0_9EUKA</name>
<dbReference type="GeneID" id="25913856"/>
<evidence type="ECO:0000313" key="2">
    <source>
        <dbReference type="Proteomes" id="UP000054560"/>
    </source>
</evidence>
<protein>
    <submittedName>
        <fullName evidence="1">Uncharacterized protein</fullName>
    </submittedName>
</protein>